<dbReference type="PANTHER" id="PTHR22911">
    <property type="entry name" value="ACYL-MALONYL CONDENSING ENZYME-RELATED"/>
    <property type="match status" value="1"/>
</dbReference>
<feature type="transmembrane region" description="Helical" evidence="1">
    <location>
        <begin position="226"/>
        <end position="243"/>
    </location>
</feature>
<evidence type="ECO:0000313" key="4">
    <source>
        <dbReference type="Proteomes" id="UP001595583"/>
    </source>
</evidence>
<dbReference type="SUPFAM" id="SSF103481">
    <property type="entry name" value="Multidrug resistance efflux transporter EmrE"/>
    <property type="match status" value="2"/>
</dbReference>
<feature type="transmembrane region" description="Helical" evidence="1">
    <location>
        <begin position="38"/>
        <end position="56"/>
    </location>
</feature>
<feature type="domain" description="EamA" evidence="2">
    <location>
        <begin position="148"/>
        <end position="295"/>
    </location>
</feature>
<feature type="transmembrane region" description="Helical" evidence="1">
    <location>
        <begin position="281"/>
        <end position="298"/>
    </location>
</feature>
<evidence type="ECO:0000256" key="1">
    <source>
        <dbReference type="SAM" id="Phobius"/>
    </source>
</evidence>
<comment type="caution">
    <text evidence="3">The sequence shown here is derived from an EMBL/GenBank/DDBJ whole genome shotgun (WGS) entry which is preliminary data.</text>
</comment>
<evidence type="ECO:0000313" key="3">
    <source>
        <dbReference type="EMBL" id="MFC3207119.1"/>
    </source>
</evidence>
<feature type="transmembrane region" description="Helical" evidence="1">
    <location>
        <begin position="94"/>
        <end position="113"/>
    </location>
</feature>
<proteinExistence type="predicted"/>
<feature type="transmembrane region" description="Helical" evidence="1">
    <location>
        <begin position="255"/>
        <end position="275"/>
    </location>
</feature>
<reference evidence="4" key="1">
    <citation type="journal article" date="2019" name="Int. J. Syst. Evol. Microbiol.">
        <title>The Global Catalogue of Microorganisms (GCM) 10K type strain sequencing project: providing services to taxonomists for standard genome sequencing and annotation.</title>
        <authorList>
            <consortium name="The Broad Institute Genomics Platform"/>
            <consortium name="The Broad Institute Genome Sequencing Center for Infectious Disease"/>
            <person name="Wu L."/>
            <person name="Ma J."/>
        </authorList>
    </citation>
    <scope>NUCLEOTIDE SEQUENCE [LARGE SCALE GENOMIC DNA]</scope>
    <source>
        <strain evidence="4">KCTC 52165</strain>
    </source>
</reference>
<dbReference type="Proteomes" id="UP001595583">
    <property type="component" value="Unassembled WGS sequence"/>
</dbReference>
<dbReference type="InterPro" id="IPR037185">
    <property type="entry name" value="EmrE-like"/>
</dbReference>
<dbReference type="PANTHER" id="PTHR22911:SF103">
    <property type="entry name" value="BLR2811 PROTEIN"/>
    <property type="match status" value="1"/>
</dbReference>
<keyword evidence="1" id="KW-0812">Transmembrane</keyword>
<keyword evidence="1" id="KW-1133">Transmembrane helix</keyword>
<organism evidence="3 4">
    <name type="scientific">Aquamicrobium soli</name>
    <dbReference type="NCBI Taxonomy" id="1811518"/>
    <lineage>
        <taxon>Bacteria</taxon>
        <taxon>Pseudomonadati</taxon>
        <taxon>Pseudomonadota</taxon>
        <taxon>Alphaproteobacteria</taxon>
        <taxon>Hyphomicrobiales</taxon>
        <taxon>Phyllobacteriaceae</taxon>
        <taxon>Aquamicrobium</taxon>
    </lineage>
</organism>
<keyword evidence="1" id="KW-0472">Membrane</keyword>
<keyword evidence="4" id="KW-1185">Reference proteome</keyword>
<feature type="transmembrane region" description="Helical" evidence="1">
    <location>
        <begin position="68"/>
        <end position="88"/>
    </location>
</feature>
<feature type="transmembrane region" description="Helical" evidence="1">
    <location>
        <begin position="145"/>
        <end position="165"/>
    </location>
</feature>
<gene>
    <name evidence="3" type="ORF">ACFOHJ_12905</name>
</gene>
<dbReference type="InterPro" id="IPR000620">
    <property type="entry name" value="EamA_dom"/>
</dbReference>
<accession>A0ABV7KDC0</accession>
<protein>
    <submittedName>
        <fullName evidence="3">DMT family transporter</fullName>
    </submittedName>
</protein>
<evidence type="ECO:0000259" key="2">
    <source>
        <dbReference type="Pfam" id="PF00892"/>
    </source>
</evidence>
<dbReference type="Pfam" id="PF00892">
    <property type="entry name" value="EamA"/>
    <property type="match status" value="2"/>
</dbReference>
<sequence length="308" mass="33210">MHSGLLRGIACLCVGILVFSLQDPIIKAVSARYPLTEVMAIRCLVAFPILMAIVHREDGLRALLSPRLKLLVLRATILFFSYTFYYLAIAALPLADAIALFFTAPLFIVAMAGPYLGERITGRTLATILLGMAGVIFMLRPGAGLFEWAALLSLGSAAFYGFAQLMARKMGDCESAGVMTFYQNGIYLVGAMVVAAFFETAGLTHAVHPSLEFLVRPWTWPTLSDFALMAACGFIASAGMMLLSQAYRLASANRVATFEYTGILWTPLWGFVFFAEIPRQTTLIGAALVVGAGLLALGSGRQRRSAVA</sequence>
<dbReference type="EMBL" id="JBHRTK010000012">
    <property type="protein sequence ID" value="MFC3207119.1"/>
    <property type="molecule type" value="Genomic_DNA"/>
</dbReference>
<name>A0ABV7KDC0_9HYPH</name>
<feature type="domain" description="EamA" evidence="2">
    <location>
        <begin position="7"/>
        <end position="139"/>
    </location>
</feature>
<feature type="transmembrane region" description="Helical" evidence="1">
    <location>
        <begin position="186"/>
        <end position="206"/>
    </location>
</feature>
<dbReference type="RefSeq" id="WP_378220985.1">
    <property type="nucleotide sequence ID" value="NZ_JBHRTK010000012.1"/>
</dbReference>